<dbReference type="OrthoDB" id="9795068at2"/>
<dbReference type="EMBL" id="FOHU01000002">
    <property type="protein sequence ID" value="SES89402.1"/>
    <property type="molecule type" value="Genomic_DNA"/>
</dbReference>
<accession>A0A1I0A5F8</accession>
<sequence length="493" mass="56605">MKVLFLNPQGNFDDKDSHWTQHPDFGGQLVYVKETALAMAKKGVKVDIVTRLIEDEGWKEFADEIEHYQGSDVRIVRIPFGGKKFLRKELLWPHLYEYVKGIQSFYKKAQGYPDFITSHYGDGGLAAAMFREEKKVPYSFTAHSLGAQKMQKLRINKENFQYYEERLHFSKRITAEKIAMANASTYIVSTRQEQIEQYGHPLYQDVVHIHSSKFKVVPPGVNTKIFQPKTENQQEDAVKERLKKVIQRDIAEERKKLPFVIASSRLDKKKNHLTLVNAFGKKINLRKKANLLIVIGGVENPYHDYSKLKEEEQKILDEIMNSIKINQLKGKVAFISLNNQKELAACYRQVAEKGGLFSLTALFEPFGLAPIEAMACGLPVVVTKNGGPLEVLKEGDTSYGLLVDPEDEEDIAEKITAVLSNKERWQYYQKQGILRVREKYTWERTAEGYIASIEEILKTGDKGENRGIPSYYKGYSHFLEKDVQQMKEAYLST</sequence>
<evidence type="ECO:0000256" key="5">
    <source>
        <dbReference type="ARBA" id="ARBA00047471"/>
    </source>
</evidence>
<evidence type="ECO:0000256" key="4">
    <source>
        <dbReference type="ARBA" id="ARBA00022679"/>
    </source>
</evidence>
<dbReference type="Proteomes" id="UP000199568">
    <property type="component" value="Unassembled WGS sequence"/>
</dbReference>
<dbReference type="GO" id="GO:0046524">
    <property type="term" value="F:sucrose-phosphate synthase activity"/>
    <property type="evidence" value="ECO:0007669"/>
    <property type="project" value="UniProtKB-EC"/>
</dbReference>
<keyword evidence="3" id="KW-0328">Glycosyltransferase</keyword>
<keyword evidence="4" id="KW-0808">Transferase</keyword>
<evidence type="ECO:0000313" key="9">
    <source>
        <dbReference type="Proteomes" id="UP000199568"/>
    </source>
</evidence>
<reference evidence="8 9" key="1">
    <citation type="submission" date="2016-10" db="EMBL/GenBank/DDBJ databases">
        <authorList>
            <person name="de Groot N.N."/>
        </authorList>
    </citation>
    <scope>NUCLEOTIDE SEQUENCE [LARGE SCALE GENOMIC DNA]</scope>
    <source>
        <strain evidence="8 9">DSM 18979</strain>
    </source>
</reference>
<evidence type="ECO:0000256" key="1">
    <source>
        <dbReference type="ARBA" id="ARBA00006530"/>
    </source>
</evidence>
<dbReference type="PANTHER" id="PTHR46039:SF5">
    <property type="entry name" value="SUCROSE-PHOSPHATE SYNTHASE 3-RELATED"/>
    <property type="match status" value="1"/>
</dbReference>
<dbReference type="InterPro" id="IPR001296">
    <property type="entry name" value="Glyco_trans_1"/>
</dbReference>
<evidence type="ECO:0000313" key="8">
    <source>
        <dbReference type="EMBL" id="SES89402.1"/>
    </source>
</evidence>
<evidence type="ECO:0000259" key="6">
    <source>
        <dbReference type="Pfam" id="PF00534"/>
    </source>
</evidence>
<name>A0A1I0A5F8_9FIRM</name>
<dbReference type="InterPro" id="IPR044161">
    <property type="entry name" value="SPS"/>
</dbReference>
<dbReference type="RefSeq" id="WP_090439890.1">
    <property type="nucleotide sequence ID" value="NZ_FOHU01000002.1"/>
</dbReference>
<organism evidence="8 9">
    <name type="scientific">Natronincola peptidivorans</name>
    <dbReference type="NCBI Taxonomy" id="426128"/>
    <lineage>
        <taxon>Bacteria</taxon>
        <taxon>Bacillati</taxon>
        <taxon>Bacillota</taxon>
        <taxon>Clostridia</taxon>
        <taxon>Peptostreptococcales</taxon>
        <taxon>Natronincolaceae</taxon>
        <taxon>Natronincola</taxon>
    </lineage>
</organism>
<gene>
    <name evidence="8" type="ORF">SAMN05660297_00893</name>
</gene>
<evidence type="ECO:0000256" key="3">
    <source>
        <dbReference type="ARBA" id="ARBA00022676"/>
    </source>
</evidence>
<comment type="catalytic activity">
    <reaction evidence="5">
        <text>beta-D-fructose 6-phosphate + UDP-alpha-D-glucose = sucrose 6(F)-phosphate + UDP + H(+)</text>
        <dbReference type="Rhea" id="RHEA:22172"/>
        <dbReference type="ChEBI" id="CHEBI:15378"/>
        <dbReference type="ChEBI" id="CHEBI:57634"/>
        <dbReference type="ChEBI" id="CHEBI:57723"/>
        <dbReference type="ChEBI" id="CHEBI:58223"/>
        <dbReference type="ChEBI" id="CHEBI:58885"/>
        <dbReference type="EC" id="2.4.1.14"/>
    </reaction>
</comment>
<dbReference type="Pfam" id="PF00862">
    <property type="entry name" value="GT-B_Sucrose_synth"/>
    <property type="match status" value="1"/>
</dbReference>
<dbReference type="AlphaFoldDB" id="A0A1I0A5F8"/>
<dbReference type="STRING" id="426128.SAMN05660297_00893"/>
<comment type="similarity">
    <text evidence="1">Belongs to the glycosyltransferase 1 family.</text>
</comment>
<keyword evidence="9" id="KW-1185">Reference proteome</keyword>
<evidence type="ECO:0000256" key="2">
    <source>
        <dbReference type="ARBA" id="ARBA00012536"/>
    </source>
</evidence>
<proteinExistence type="inferred from homology"/>
<protein>
    <recommendedName>
        <fullName evidence="2">sucrose-phosphate synthase</fullName>
        <ecNumber evidence="2">2.4.1.14</ecNumber>
    </recommendedName>
</protein>
<dbReference type="InterPro" id="IPR000368">
    <property type="entry name" value="Sucrose_synth_GT-B1"/>
</dbReference>
<dbReference type="EC" id="2.4.1.14" evidence="2"/>
<dbReference type="Pfam" id="PF00534">
    <property type="entry name" value="Glycos_transf_1"/>
    <property type="match status" value="1"/>
</dbReference>
<evidence type="ECO:0000259" key="7">
    <source>
        <dbReference type="Pfam" id="PF00862"/>
    </source>
</evidence>
<dbReference type="PANTHER" id="PTHR46039">
    <property type="entry name" value="SUCROSE-PHOSPHATE SYNTHASE 3-RELATED"/>
    <property type="match status" value="1"/>
</dbReference>
<feature type="domain" description="Sucrose synthase first GT-B" evidence="7">
    <location>
        <begin position="3"/>
        <end position="235"/>
    </location>
</feature>
<feature type="domain" description="Glycosyl transferase family 1" evidence="6">
    <location>
        <begin position="247"/>
        <end position="432"/>
    </location>
</feature>
<dbReference type="SUPFAM" id="SSF53756">
    <property type="entry name" value="UDP-Glycosyltransferase/glycogen phosphorylase"/>
    <property type="match status" value="1"/>
</dbReference>
<dbReference type="Gene3D" id="3.40.50.2000">
    <property type="entry name" value="Glycogen Phosphorylase B"/>
    <property type="match status" value="2"/>
</dbReference>